<feature type="region of interest" description="Disordered" evidence="3">
    <location>
        <begin position="125"/>
        <end position="164"/>
    </location>
</feature>
<accession>A0A6J2XPT2</accession>
<dbReference type="InterPro" id="IPR000618">
    <property type="entry name" value="Insect_cuticle"/>
</dbReference>
<keyword evidence="1 2" id="KW-0193">Cuticle</keyword>
<name>A0A6J2XPT2_SITOR</name>
<feature type="transmembrane region" description="Helical" evidence="4">
    <location>
        <begin position="12"/>
        <end position="35"/>
    </location>
</feature>
<evidence type="ECO:0000313" key="5">
    <source>
        <dbReference type="Proteomes" id="UP000504635"/>
    </source>
</evidence>
<dbReference type="InterPro" id="IPR031311">
    <property type="entry name" value="CHIT_BIND_RR_consensus"/>
</dbReference>
<evidence type="ECO:0000256" key="4">
    <source>
        <dbReference type="SAM" id="Phobius"/>
    </source>
</evidence>
<dbReference type="Pfam" id="PF00379">
    <property type="entry name" value="Chitin_bind_4"/>
    <property type="match status" value="1"/>
</dbReference>
<dbReference type="GeneID" id="115880448"/>
<evidence type="ECO:0000256" key="2">
    <source>
        <dbReference type="PROSITE-ProRule" id="PRU00497"/>
    </source>
</evidence>
<dbReference type="PROSITE" id="PS00233">
    <property type="entry name" value="CHIT_BIND_RR_1"/>
    <property type="match status" value="1"/>
</dbReference>
<evidence type="ECO:0000313" key="6">
    <source>
        <dbReference type="RefSeq" id="XP_030753513.1"/>
    </source>
</evidence>
<protein>
    <submittedName>
        <fullName evidence="6">Endocuticle structural glycoprotein SgAbd-2-like</fullName>
    </submittedName>
</protein>
<dbReference type="Proteomes" id="UP000504635">
    <property type="component" value="Unplaced"/>
</dbReference>
<evidence type="ECO:0000256" key="1">
    <source>
        <dbReference type="ARBA" id="ARBA00022460"/>
    </source>
</evidence>
<dbReference type="InterPro" id="IPR050468">
    <property type="entry name" value="Cuticle_Struct_Prot"/>
</dbReference>
<dbReference type="GO" id="GO:0062129">
    <property type="term" value="C:chitin-based extracellular matrix"/>
    <property type="evidence" value="ECO:0007669"/>
    <property type="project" value="TreeGrafter"/>
</dbReference>
<gene>
    <name evidence="6" type="primary">LOC115880448</name>
</gene>
<dbReference type="OrthoDB" id="6493579at2759"/>
<dbReference type="PANTHER" id="PTHR10380">
    <property type="entry name" value="CUTICLE PROTEIN"/>
    <property type="match status" value="1"/>
</dbReference>
<keyword evidence="4" id="KW-0472">Membrane</keyword>
<sequence>MASELYDVTSVFQLQATIMHSLIIYLLTITCAVWAGPQRGFGPPQGSGQEIRILSQTNEVGIDGSYQWSFEAENGIAAQESGQLKNANSQDPIEEAQGSFKYTAPDGTPIQIQYIANEGGFQPQGNHLPVPPPIPPEILKSLEWNAAHPEEDGGETRPGAGFRG</sequence>
<dbReference type="PANTHER" id="PTHR10380:SF173">
    <property type="entry name" value="CUTICULAR PROTEIN 47EF, ISOFORM C-RELATED"/>
    <property type="match status" value="1"/>
</dbReference>
<dbReference type="RefSeq" id="XP_030753513.1">
    <property type="nucleotide sequence ID" value="XM_030897653.1"/>
</dbReference>
<proteinExistence type="predicted"/>
<dbReference type="InParanoid" id="A0A6J2XPT2"/>
<dbReference type="PROSITE" id="PS51155">
    <property type="entry name" value="CHIT_BIND_RR_2"/>
    <property type="match status" value="1"/>
</dbReference>
<dbReference type="AlphaFoldDB" id="A0A6J2XPT2"/>
<keyword evidence="4" id="KW-1133">Transmembrane helix</keyword>
<evidence type="ECO:0000256" key="3">
    <source>
        <dbReference type="SAM" id="MobiDB-lite"/>
    </source>
</evidence>
<dbReference type="PRINTS" id="PR00947">
    <property type="entry name" value="CUTICLE"/>
</dbReference>
<reference evidence="6" key="1">
    <citation type="submission" date="2025-08" db="UniProtKB">
        <authorList>
            <consortium name="RefSeq"/>
        </authorList>
    </citation>
    <scope>IDENTIFICATION</scope>
    <source>
        <tissue evidence="6">Gonads</tissue>
    </source>
</reference>
<organism evidence="5 6">
    <name type="scientific">Sitophilus oryzae</name>
    <name type="common">Rice weevil</name>
    <name type="synonym">Curculio oryzae</name>
    <dbReference type="NCBI Taxonomy" id="7048"/>
    <lineage>
        <taxon>Eukaryota</taxon>
        <taxon>Metazoa</taxon>
        <taxon>Ecdysozoa</taxon>
        <taxon>Arthropoda</taxon>
        <taxon>Hexapoda</taxon>
        <taxon>Insecta</taxon>
        <taxon>Pterygota</taxon>
        <taxon>Neoptera</taxon>
        <taxon>Endopterygota</taxon>
        <taxon>Coleoptera</taxon>
        <taxon>Polyphaga</taxon>
        <taxon>Cucujiformia</taxon>
        <taxon>Curculionidae</taxon>
        <taxon>Dryophthorinae</taxon>
        <taxon>Sitophilus</taxon>
    </lineage>
</organism>
<keyword evidence="4" id="KW-0812">Transmembrane</keyword>
<keyword evidence="5" id="KW-1185">Reference proteome</keyword>
<dbReference type="GO" id="GO:0008010">
    <property type="term" value="F:structural constituent of chitin-based larval cuticle"/>
    <property type="evidence" value="ECO:0007669"/>
    <property type="project" value="TreeGrafter"/>
</dbReference>
<dbReference type="KEGG" id="soy:115880448"/>